<dbReference type="Pfam" id="PF00300">
    <property type="entry name" value="His_Phos_1"/>
    <property type="match status" value="1"/>
</dbReference>
<keyword evidence="1" id="KW-0324">Glycolysis</keyword>
<dbReference type="InterPro" id="IPR013078">
    <property type="entry name" value="His_Pase_superF_clade-1"/>
</dbReference>
<dbReference type="RefSeq" id="WP_322937334.1">
    <property type="nucleotide sequence ID" value="NZ_CP141059.1"/>
</dbReference>
<dbReference type="InterPro" id="IPR029033">
    <property type="entry name" value="His_PPase_superfam"/>
</dbReference>
<dbReference type="PANTHER" id="PTHR48100:SF1">
    <property type="entry name" value="HISTIDINE PHOSPHATASE FAMILY PROTEIN-RELATED"/>
    <property type="match status" value="1"/>
</dbReference>
<name>A0ABZ0ZRV2_9ACTN</name>
<reference evidence="4" key="1">
    <citation type="submission" date="2023-12" db="EMBL/GenBank/DDBJ databases">
        <title>Novel species in genus Nocardioides.</title>
        <authorList>
            <person name="Zhou H."/>
        </authorList>
    </citation>
    <scope>NUCLEOTIDE SEQUENCE [LARGE SCALE GENOMIC DNA]</scope>
    <source>
        <strain evidence="4">HM61</strain>
    </source>
</reference>
<dbReference type="InterPro" id="IPR001345">
    <property type="entry name" value="PG/BPGM_mutase_AS"/>
</dbReference>
<gene>
    <name evidence="3" type="ORF">SHK19_20660</name>
</gene>
<dbReference type="SMART" id="SM00855">
    <property type="entry name" value="PGAM"/>
    <property type="match status" value="1"/>
</dbReference>
<evidence type="ECO:0000256" key="2">
    <source>
        <dbReference type="ARBA" id="ARBA00023235"/>
    </source>
</evidence>
<dbReference type="InterPro" id="IPR050275">
    <property type="entry name" value="PGM_Phosphatase"/>
</dbReference>
<proteinExistence type="predicted"/>
<sequence length="254" mass="28231">MTTKRLPLFAEVPASLTLVRHGESEGNLAAARAQDADRDDIELDVRDADVDLSDNGLQQAEALAQWFESLAADERPTIVLSSPYRRALRTAECTVGDTGIDIVVDERLRERDLGLFDGLTSRGVRERFSEEAERRDRLGKFYYRPPQGEGWAEVVLRVRSLLGDLRSGFGDARIWMFSHQAVIMSFRYVLEGISEQRLLELDREATIGNASVTTFERRDGGLALAGFADDSVVRRSMADATREPSVGDHGEEAG</sequence>
<dbReference type="SUPFAM" id="SSF53254">
    <property type="entry name" value="Phosphoglycerate mutase-like"/>
    <property type="match status" value="1"/>
</dbReference>
<protein>
    <submittedName>
        <fullName evidence="3">Histidine phosphatase family protein</fullName>
        <ecNumber evidence="3">3.1.3.-</ecNumber>
    </submittedName>
</protein>
<dbReference type="GO" id="GO:0016787">
    <property type="term" value="F:hydrolase activity"/>
    <property type="evidence" value="ECO:0007669"/>
    <property type="project" value="UniProtKB-KW"/>
</dbReference>
<dbReference type="Proteomes" id="UP001327225">
    <property type="component" value="Chromosome"/>
</dbReference>
<dbReference type="Gene3D" id="3.40.50.1240">
    <property type="entry name" value="Phosphoglycerate mutase-like"/>
    <property type="match status" value="1"/>
</dbReference>
<accession>A0ABZ0ZRV2</accession>
<dbReference type="CDD" id="cd07067">
    <property type="entry name" value="HP_PGM_like"/>
    <property type="match status" value="1"/>
</dbReference>
<evidence type="ECO:0000256" key="1">
    <source>
        <dbReference type="ARBA" id="ARBA00023152"/>
    </source>
</evidence>
<evidence type="ECO:0000313" key="4">
    <source>
        <dbReference type="Proteomes" id="UP001327225"/>
    </source>
</evidence>
<organism evidence="3 4">
    <name type="scientific">Nocardioides bizhenqiangii</name>
    <dbReference type="NCBI Taxonomy" id="3095076"/>
    <lineage>
        <taxon>Bacteria</taxon>
        <taxon>Bacillati</taxon>
        <taxon>Actinomycetota</taxon>
        <taxon>Actinomycetes</taxon>
        <taxon>Propionibacteriales</taxon>
        <taxon>Nocardioidaceae</taxon>
        <taxon>Nocardioides</taxon>
    </lineage>
</organism>
<dbReference type="EC" id="3.1.3.-" evidence="3"/>
<evidence type="ECO:0000313" key="3">
    <source>
        <dbReference type="EMBL" id="WQQ26357.1"/>
    </source>
</evidence>
<dbReference type="PROSITE" id="PS00175">
    <property type="entry name" value="PG_MUTASE"/>
    <property type="match status" value="1"/>
</dbReference>
<dbReference type="EMBL" id="CP141059">
    <property type="protein sequence ID" value="WQQ26357.1"/>
    <property type="molecule type" value="Genomic_DNA"/>
</dbReference>
<keyword evidence="3" id="KW-0378">Hydrolase</keyword>
<dbReference type="PANTHER" id="PTHR48100">
    <property type="entry name" value="BROAD-SPECIFICITY PHOSPHATASE YOR283W-RELATED"/>
    <property type="match status" value="1"/>
</dbReference>
<keyword evidence="2" id="KW-0413">Isomerase</keyword>
<keyword evidence="4" id="KW-1185">Reference proteome</keyword>